<organism evidence="6 7">
    <name type="scientific">Cymbomonas tetramitiformis</name>
    <dbReference type="NCBI Taxonomy" id="36881"/>
    <lineage>
        <taxon>Eukaryota</taxon>
        <taxon>Viridiplantae</taxon>
        <taxon>Chlorophyta</taxon>
        <taxon>Pyramimonadophyceae</taxon>
        <taxon>Pyramimonadales</taxon>
        <taxon>Pyramimonadaceae</taxon>
        <taxon>Cymbomonas</taxon>
    </lineage>
</organism>
<comment type="caution">
    <text evidence="6">The sequence shown here is derived from an EMBL/GenBank/DDBJ whole genome shotgun (WGS) entry which is preliminary data.</text>
</comment>
<accession>A0AAE0L0G7</accession>
<evidence type="ECO:0000313" key="6">
    <source>
        <dbReference type="EMBL" id="KAK3267556.1"/>
    </source>
</evidence>
<dbReference type="InterPro" id="IPR012678">
    <property type="entry name" value="Ribosomal_uL23/eL15/eS24_sf"/>
</dbReference>
<keyword evidence="2" id="KW-0689">Ribosomal protein</keyword>
<dbReference type="SUPFAM" id="SSF54189">
    <property type="entry name" value="Ribosomal proteins S24e, L23 and L15e"/>
    <property type="match status" value="1"/>
</dbReference>
<evidence type="ECO:0000256" key="5">
    <source>
        <dbReference type="ARBA" id="ARBA00039977"/>
    </source>
</evidence>
<evidence type="ECO:0000256" key="4">
    <source>
        <dbReference type="ARBA" id="ARBA00035287"/>
    </source>
</evidence>
<reference evidence="6 7" key="1">
    <citation type="journal article" date="2015" name="Genome Biol. Evol.">
        <title>Comparative Genomics of a Bacterivorous Green Alga Reveals Evolutionary Causalities and Consequences of Phago-Mixotrophic Mode of Nutrition.</title>
        <authorList>
            <person name="Burns J.A."/>
            <person name="Paasch A."/>
            <person name="Narechania A."/>
            <person name="Kim E."/>
        </authorList>
    </citation>
    <scope>NUCLEOTIDE SEQUENCE [LARGE SCALE GENOMIC DNA]</scope>
    <source>
        <strain evidence="6 7">PLY_AMNH</strain>
    </source>
</reference>
<comment type="similarity">
    <text evidence="1">Belongs to the universal ribosomal protein uL23 family.</text>
</comment>
<evidence type="ECO:0000256" key="3">
    <source>
        <dbReference type="ARBA" id="ARBA00023274"/>
    </source>
</evidence>
<dbReference type="EMBL" id="LGRX02012342">
    <property type="protein sequence ID" value="KAK3267556.1"/>
    <property type="molecule type" value="Genomic_DNA"/>
</dbReference>
<name>A0AAE0L0G7_9CHLO</name>
<proteinExistence type="inferred from homology"/>
<dbReference type="InterPro" id="IPR012677">
    <property type="entry name" value="Nucleotide-bd_a/b_plait_sf"/>
</dbReference>
<evidence type="ECO:0000313" key="7">
    <source>
        <dbReference type="Proteomes" id="UP001190700"/>
    </source>
</evidence>
<dbReference type="PANTHER" id="PTHR12059:SF5">
    <property type="entry name" value="LARGE RIBOSOMAL SUBUNIT PROTEIN UL23M"/>
    <property type="match status" value="1"/>
</dbReference>
<keyword evidence="3" id="KW-0687">Ribonucleoprotein</keyword>
<dbReference type="GO" id="GO:0032543">
    <property type="term" value="P:mitochondrial translation"/>
    <property type="evidence" value="ECO:0007669"/>
    <property type="project" value="TreeGrafter"/>
</dbReference>
<dbReference type="Proteomes" id="UP001190700">
    <property type="component" value="Unassembled WGS sequence"/>
</dbReference>
<keyword evidence="7" id="KW-1185">Reference proteome</keyword>
<dbReference type="GO" id="GO:0003735">
    <property type="term" value="F:structural constituent of ribosome"/>
    <property type="evidence" value="ECO:0007669"/>
    <property type="project" value="InterPro"/>
</dbReference>
<dbReference type="GO" id="GO:0005762">
    <property type="term" value="C:mitochondrial large ribosomal subunit"/>
    <property type="evidence" value="ECO:0007669"/>
    <property type="project" value="TreeGrafter"/>
</dbReference>
<gene>
    <name evidence="6" type="ORF">CYMTET_23895</name>
</gene>
<evidence type="ECO:0000256" key="1">
    <source>
        <dbReference type="ARBA" id="ARBA00006700"/>
    </source>
</evidence>
<sequence>MPRIFFPNIPLTLSRPLTLEAAQGAQELVFKTIPAVGKVQIKTFLESVYGLEVAKVHTVNYEGKLKRQMNPKAGRGPYYRKPDWKKVYVVLENPINLEGKK</sequence>
<evidence type="ECO:0000256" key="2">
    <source>
        <dbReference type="ARBA" id="ARBA00022980"/>
    </source>
</evidence>
<dbReference type="AlphaFoldDB" id="A0AAE0L0G7"/>
<dbReference type="PANTHER" id="PTHR12059">
    <property type="entry name" value="RIBOSOMAL PROTEIN L23-RELATED"/>
    <property type="match status" value="1"/>
</dbReference>
<dbReference type="Pfam" id="PF00276">
    <property type="entry name" value="Ribosomal_L23"/>
    <property type="match status" value="1"/>
</dbReference>
<dbReference type="InterPro" id="IPR013025">
    <property type="entry name" value="Ribosomal_uL23-like"/>
</dbReference>
<protein>
    <recommendedName>
        <fullName evidence="4">Large ribosomal subunit protein uL23c</fullName>
    </recommendedName>
    <alternativeName>
        <fullName evidence="5">Large ribosomal subunit protein uL23m</fullName>
    </alternativeName>
</protein>
<dbReference type="Gene3D" id="3.30.70.330">
    <property type="match status" value="1"/>
</dbReference>